<dbReference type="AlphaFoldDB" id="A0A6J0ZX59"/>
<dbReference type="GeneID" id="110412943"/>
<reference evidence="2" key="1">
    <citation type="submission" date="2025-08" db="UniProtKB">
        <authorList>
            <consortium name="RefSeq"/>
        </authorList>
    </citation>
    <scope>IDENTIFICATION</scope>
    <source>
        <tissue evidence="2">Leaf</tissue>
    </source>
</reference>
<protein>
    <submittedName>
        <fullName evidence="2">Uncharacterized protein LOC110412943</fullName>
    </submittedName>
</protein>
<evidence type="ECO:0000313" key="2">
    <source>
        <dbReference type="RefSeq" id="XP_021279275.1"/>
    </source>
</evidence>
<evidence type="ECO:0000313" key="1">
    <source>
        <dbReference type="Proteomes" id="UP000504621"/>
    </source>
</evidence>
<dbReference type="Proteomes" id="UP000504621">
    <property type="component" value="Unplaced"/>
</dbReference>
<keyword evidence="1" id="KW-1185">Reference proteome</keyword>
<sequence length="146" mass="16388">MHDSCSKNLDLECVGISPKRRKKVLIGWSAPPSEWIFSNSNGAYRLSMELATTGGVLRNSTGHFFPSCSPMFQLGFDASYSKSRSSLLGSWYLSCLPRGQCLGRFMVNQGFSLNKEFIVFDSPPTRAWDLLINCMISLNSIIKFTW</sequence>
<dbReference type="OrthoDB" id="1001867at2759"/>
<organism evidence="1 2">
    <name type="scientific">Herrania umbratica</name>
    <dbReference type="NCBI Taxonomy" id="108875"/>
    <lineage>
        <taxon>Eukaryota</taxon>
        <taxon>Viridiplantae</taxon>
        <taxon>Streptophyta</taxon>
        <taxon>Embryophyta</taxon>
        <taxon>Tracheophyta</taxon>
        <taxon>Spermatophyta</taxon>
        <taxon>Magnoliopsida</taxon>
        <taxon>eudicotyledons</taxon>
        <taxon>Gunneridae</taxon>
        <taxon>Pentapetalae</taxon>
        <taxon>rosids</taxon>
        <taxon>malvids</taxon>
        <taxon>Malvales</taxon>
        <taxon>Malvaceae</taxon>
        <taxon>Byttnerioideae</taxon>
        <taxon>Herrania</taxon>
    </lineage>
</organism>
<gene>
    <name evidence="2" type="primary">LOC110412943</name>
</gene>
<proteinExistence type="predicted"/>
<name>A0A6J0ZX59_9ROSI</name>
<accession>A0A6J0ZX59</accession>
<dbReference type="RefSeq" id="XP_021279275.1">
    <property type="nucleotide sequence ID" value="XM_021423600.1"/>
</dbReference>